<dbReference type="EMBL" id="LR798310">
    <property type="protein sequence ID" value="CAB5222528.1"/>
    <property type="molecule type" value="Genomic_DNA"/>
</dbReference>
<proteinExistence type="predicted"/>
<evidence type="ECO:0000313" key="1">
    <source>
        <dbReference type="EMBL" id="CAB5222528.1"/>
    </source>
</evidence>
<reference evidence="1" key="1">
    <citation type="submission" date="2020-05" db="EMBL/GenBank/DDBJ databases">
        <authorList>
            <person name="Chiriac C."/>
            <person name="Salcher M."/>
            <person name="Ghai R."/>
            <person name="Kavagutti S V."/>
        </authorList>
    </citation>
    <scope>NUCLEOTIDE SEQUENCE</scope>
</reference>
<organism evidence="1">
    <name type="scientific">uncultured Caudovirales phage</name>
    <dbReference type="NCBI Taxonomy" id="2100421"/>
    <lineage>
        <taxon>Viruses</taxon>
        <taxon>Duplodnaviria</taxon>
        <taxon>Heunggongvirae</taxon>
        <taxon>Uroviricota</taxon>
        <taxon>Caudoviricetes</taxon>
        <taxon>Peduoviridae</taxon>
        <taxon>Maltschvirus</taxon>
        <taxon>Maltschvirus maltsch</taxon>
    </lineage>
</organism>
<gene>
    <name evidence="1" type="ORF">UFOVP367_21</name>
</gene>
<sequence length="163" mass="17271">MNRIIIFVLALIVGGLLAIISDEVFAADTNITTYNKGMPVPSAIAPSISTMNPKICKTGVSGGANTGVVSISGGFTVEDENCARIVKVEALSNLGLKVSGVSLMCQDLSTWEAMEMAGSPCPFGGALGDAARRAWFKKYPERFYNLYGSNFKLPDPVSNADKQ</sequence>
<protein>
    <submittedName>
        <fullName evidence="1">Uncharacterized protein</fullName>
    </submittedName>
</protein>
<name>A0A6J7X073_9CAUD</name>
<accession>A0A6J7X073</accession>